<sequence>MLALLRAHGFSQKLRIPTMNRRMADSSNLLSLELGHDL</sequence>
<proteinExistence type="predicted"/>
<organism evidence="1">
    <name type="scientific">Arundo donax</name>
    <name type="common">Giant reed</name>
    <name type="synonym">Donax arundinaceus</name>
    <dbReference type="NCBI Taxonomy" id="35708"/>
    <lineage>
        <taxon>Eukaryota</taxon>
        <taxon>Viridiplantae</taxon>
        <taxon>Streptophyta</taxon>
        <taxon>Embryophyta</taxon>
        <taxon>Tracheophyta</taxon>
        <taxon>Spermatophyta</taxon>
        <taxon>Magnoliopsida</taxon>
        <taxon>Liliopsida</taxon>
        <taxon>Poales</taxon>
        <taxon>Poaceae</taxon>
        <taxon>PACMAD clade</taxon>
        <taxon>Arundinoideae</taxon>
        <taxon>Arundineae</taxon>
        <taxon>Arundo</taxon>
    </lineage>
</organism>
<evidence type="ECO:0000313" key="1">
    <source>
        <dbReference type="EMBL" id="JAE16889.1"/>
    </source>
</evidence>
<dbReference type="AlphaFoldDB" id="A0A0A9G085"/>
<protein>
    <submittedName>
        <fullName evidence="1">Uncharacterized protein</fullName>
    </submittedName>
</protein>
<accession>A0A0A9G085</accession>
<name>A0A0A9G085_ARUDO</name>
<dbReference type="EMBL" id="GBRH01181007">
    <property type="protein sequence ID" value="JAE16889.1"/>
    <property type="molecule type" value="Transcribed_RNA"/>
</dbReference>
<reference evidence="1" key="2">
    <citation type="journal article" date="2015" name="Data Brief">
        <title>Shoot transcriptome of the giant reed, Arundo donax.</title>
        <authorList>
            <person name="Barrero R.A."/>
            <person name="Guerrero F.D."/>
            <person name="Moolhuijzen P."/>
            <person name="Goolsby J.A."/>
            <person name="Tidwell J."/>
            <person name="Bellgard S.E."/>
            <person name="Bellgard M.I."/>
        </authorList>
    </citation>
    <scope>NUCLEOTIDE SEQUENCE</scope>
    <source>
        <tissue evidence="1">Shoot tissue taken approximately 20 cm above the soil surface</tissue>
    </source>
</reference>
<reference evidence="1" key="1">
    <citation type="submission" date="2014-09" db="EMBL/GenBank/DDBJ databases">
        <authorList>
            <person name="Magalhaes I.L.F."/>
            <person name="Oliveira U."/>
            <person name="Santos F.R."/>
            <person name="Vidigal T.H.D.A."/>
            <person name="Brescovit A.D."/>
            <person name="Santos A.J."/>
        </authorList>
    </citation>
    <scope>NUCLEOTIDE SEQUENCE</scope>
    <source>
        <tissue evidence="1">Shoot tissue taken approximately 20 cm above the soil surface</tissue>
    </source>
</reference>